<evidence type="ECO:0000256" key="3">
    <source>
        <dbReference type="ARBA" id="ARBA00022741"/>
    </source>
</evidence>
<dbReference type="InterPro" id="IPR003593">
    <property type="entry name" value="AAA+_ATPase"/>
</dbReference>
<keyword evidence="4 11" id="KW-0067">ATP-binding</keyword>
<dbReference type="EMBL" id="JBHSON010000004">
    <property type="protein sequence ID" value="MFC5744743.1"/>
    <property type="molecule type" value="Genomic_DNA"/>
</dbReference>
<evidence type="ECO:0000256" key="7">
    <source>
        <dbReference type="SAM" id="MobiDB-lite"/>
    </source>
</evidence>
<evidence type="ECO:0000259" key="9">
    <source>
        <dbReference type="PROSITE" id="PS50893"/>
    </source>
</evidence>
<feature type="transmembrane region" description="Helical" evidence="8">
    <location>
        <begin position="304"/>
        <end position="322"/>
    </location>
</feature>
<feature type="compositionally biased region" description="Basic residues" evidence="7">
    <location>
        <begin position="1"/>
        <end position="12"/>
    </location>
</feature>
<dbReference type="SUPFAM" id="SSF52540">
    <property type="entry name" value="P-loop containing nucleoside triphosphate hydrolases"/>
    <property type="match status" value="1"/>
</dbReference>
<evidence type="ECO:0000256" key="6">
    <source>
        <dbReference type="ARBA" id="ARBA00023136"/>
    </source>
</evidence>
<feature type="transmembrane region" description="Helical" evidence="8">
    <location>
        <begin position="117"/>
        <end position="142"/>
    </location>
</feature>
<accession>A0ABW0ZTL8</accession>
<dbReference type="Pfam" id="PF00005">
    <property type="entry name" value="ABC_tran"/>
    <property type="match status" value="1"/>
</dbReference>
<dbReference type="PANTHER" id="PTHR24221:SF646">
    <property type="entry name" value="HAEMOLYSIN SECRETION ATP-BINDING PROTEIN"/>
    <property type="match status" value="1"/>
</dbReference>
<keyword evidence="6 8" id="KW-0472">Membrane</keyword>
<evidence type="ECO:0000256" key="1">
    <source>
        <dbReference type="ARBA" id="ARBA00004651"/>
    </source>
</evidence>
<evidence type="ECO:0000313" key="11">
    <source>
        <dbReference type="EMBL" id="MFC5744743.1"/>
    </source>
</evidence>
<feature type="transmembrane region" description="Helical" evidence="8">
    <location>
        <begin position="92"/>
        <end position="111"/>
    </location>
</feature>
<evidence type="ECO:0000256" key="5">
    <source>
        <dbReference type="ARBA" id="ARBA00022989"/>
    </source>
</evidence>
<dbReference type="PROSITE" id="PS50893">
    <property type="entry name" value="ABC_TRANSPORTER_2"/>
    <property type="match status" value="1"/>
</dbReference>
<protein>
    <submittedName>
        <fullName evidence="11">ABC transporter ATP-binding protein</fullName>
    </submittedName>
</protein>
<feature type="domain" description="ABC transmembrane type-1" evidence="10">
    <location>
        <begin position="78"/>
        <end position="365"/>
    </location>
</feature>
<comment type="subcellular location">
    <subcellularLocation>
        <location evidence="1">Cell membrane</location>
        <topology evidence="1">Multi-pass membrane protein</topology>
    </subcellularLocation>
</comment>
<dbReference type="InterPro" id="IPR027417">
    <property type="entry name" value="P-loop_NTPase"/>
</dbReference>
<evidence type="ECO:0000256" key="8">
    <source>
        <dbReference type="SAM" id="Phobius"/>
    </source>
</evidence>
<keyword evidence="5 8" id="KW-1133">Transmembrane helix</keyword>
<dbReference type="Proteomes" id="UP001596074">
    <property type="component" value="Unassembled WGS sequence"/>
</dbReference>
<dbReference type="SMART" id="SM00382">
    <property type="entry name" value="AAA"/>
    <property type="match status" value="1"/>
</dbReference>
<dbReference type="InterPro" id="IPR011527">
    <property type="entry name" value="ABC1_TM_dom"/>
</dbReference>
<feature type="region of interest" description="Disordered" evidence="7">
    <location>
        <begin position="1"/>
        <end position="26"/>
    </location>
</feature>
<dbReference type="SUPFAM" id="SSF90123">
    <property type="entry name" value="ABC transporter transmembrane region"/>
    <property type="match status" value="1"/>
</dbReference>
<comment type="caution">
    <text evidence="11">The sequence shown here is derived from an EMBL/GenBank/DDBJ whole genome shotgun (WGS) entry which is preliminary data.</text>
</comment>
<sequence>MRKRWAARRGSRRTAGDGPPPSASEEQLFGGRLLYDASWTRHDGDWFKLGARQSVAALPRLLGAAAGLAWRADRGAVLAVLAAELCRGAARAVGLLGVNAALAALLAGGTMDARLRSVIPIAVLLAAVAAVGAVCTAVSARFSEPLGPRVERLVRHSYLERSSRVEMVALEDHAFHRLLESAKLSAVSARRMVEQSVTVIGLLFSLAAMGGVLARLHWLLVLMLAVMVLPGMWATLTVARHRYESFHRWLQYDRAAGTVADLLTGTDAAAEVRVHDAGPFLLEHHRLMSEAEEAEQDRLARLTARLRITASSLTGLIAVATYGLLAGLLWSGALALAGAGTAVLAIRQGSTALENLVSRINVLHRESLHVADLRRFLAESARHLIRTGGGPLPRKVEAIRVRNLTFTYPGSPHPALHDVTLTVPTGRIVALVGENGSGKTTLAKLLCGLYLADTGSIHWDDVDAATADRAEIFARFALIQQDHVRWPMTAAVNVAISRTGHPVDERRLFSTAEDAGADFVDDLPHGWRTLLSRTFVRGVQLSGGQWQRLGIARGHYREADVLIVDEPTAALDAKAEEHTFNHIRAVADRGQTVVLITHRMASVQHADLVHVLHKGRLVESGTPHELLSDPDSRYRVLYDIQAAPFAHGPPRTGGRARRQESL</sequence>
<proteinExistence type="predicted"/>
<dbReference type="InterPro" id="IPR039421">
    <property type="entry name" value="Type_1_exporter"/>
</dbReference>
<dbReference type="Gene3D" id="1.20.1560.10">
    <property type="entry name" value="ABC transporter type 1, transmembrane domain"/>
    <property type="match status" value="1"/>
</dbReference>
<keyword evidence="2 8" id="KW-0812">Transmembrane</keyword>
<name>A0ABW0ZTL8_9ACTN</name>
<feature type="transmembrane region" description="Helical" evidence="8">
    <location>
        <begin position="220"/>
        <end position="239"/>
    </location>
</feature>
<feature type="transmembrane region" description="Helical" evidence="8">
    <location>
        <begin position="197"/>
        <end position="214"/>
    </location>
</feature>
<dbReference type="RefSeq" id="WP_378280177.1">
    <property type="nucleotide sequence ID" value="NZ_JBHSON010000004.1"/>
</dbReference>
<reference evidence="12" key="1">
    <citation type="journal article" date="2019" name="Int. J. Syst. Evol. Microbiol.">
        <title>The Global Catalogue of Microorganisms (GCM) 10K type strain sequencing project: providing services to taxonomists for standard genome sequencing and annotation.</title>
        <authorList>
            <consortium name="The Broad Institute Genomics Platform"/>
            <consortium name="The Broad Institute Genome Sequencing Center for Infectious Disease"/>
            <person name="Wu L."/>
            <person name="Ma J."/>
        </authorList>
    </citation>
    <scope>NUCLEOTIDE SEQUENCE [LARGE SCALE GENOMIC DNA]</scope>
    <source>
        <strain evidence="12">KCTC 42087</strain>
    </source>
</reference>
<dbReference type="InterPro" id="IPR036640">
    <property type="entry name" value="ABC1_TM_sf"/>
</dbReference>
<evidence type="ECO:0000313" key="12">
    <source>
        <dbReference type="Proteomes" id="UP001596074"/>
    </source>
</evidence>
<keyword evidence="12" id="KW-1185">Reference proteome</keyword>
<dbReference type="GO" id="GO:0005524">
    <property type="term" value="F:ATP binding"/>
    <property type="evidence" value="ECO:0007669"/>
    <property type="project" value="UniProtKB-KW"/>
</dbReference>
<dbReference type="Gene3D" id="3.40.50.300">
    <property type="entry name" value="P-loop containing nucleotide triphosphate hydrolases"/>
    <property type="match status" value="1"/>
</dbReference>
<evidence type="ECO:0000259" key="10">
    <source>
        <dbReference type="PROSITE" id="PS50929"/>
    </source>
</evidence>
<organism evidence="11 12">
    <name type="scientific">Actinomadura rugatobispora</name>
    <dbReference type="NCBI Taxonomy" id="1994"/>
    <lineage>
        <taxon>Bacteria</taxon>
        <taxon>Bacillati</taxon>
        <taxon>Actinomycetota</taxon>
        <taxon>Actinomycetes</taxon>
        <taxon>Streptosporangiales</taxon>
        <taxon>Thermomonosporaceae</taxon>
        <taxon>Actinomadura</taxon>
    </lineage>
</organism>
<evidence type="ECO:0000256" key="2">
    <source>
        <dbReference type="ARBA" id="ARBA00022692"/>
    </source>
</evidence>
<evidence type="ECO:0000256" key="4">
    <source>
        <dbReference type="ARBA" id="ARBA00022840"/>
    </source>
</evidence>
<keyword evidence="3" id="KW-0547">Nucleotide-binding</keyword>
<dbReference type="PROSITE" id="PS50929">
    <property type="entry name" value="ABC_TM1F"/>
    <property type="match status" value="1"/>
</dbReference>
<dbReference type="PANTHER" id="PTHR24221">
    <property type="entry name" value="ATP-BINDING CASSETTE SUB-FAMILY B"/>
    <property type="match status" value="1"/>
</dbReference>
<feature type="domain" description="ABC transporter" evidence="9">
    <location>
        <begin position="399"/>
        <end position="639"/>
    </location>
</feature>
<dbReference type="InterPro" id="IPR003439">
    <property type="entry name" value="ABC_transporter-like_ATP-bd"/>
</dbReference>
<gene>
    <name evidence="11" type="ORF">ACFPZN_03845</name>
</gene>
<dbReference type="CDD" id="cd03228">
    <property type="entry name" value="ABCC_MRP_Like"/>
    <property type="match status" value="1"/>
</dbReference>